<keyword evidence="3" id="KW-1185">Reference proteome</keyword>
<dbReference type="InterPro" id="IPR008407">
    <property type="entry name" value="Brnchd-chn_aa_trnsp_AzlD"/>
</dbReference>
<feature type="transmembrane region" description="Helical" evidence="1">
    <location>
        <begin position="101"/>
        <end position="118"/>
    </location>
</feature>
<keyword evidence="1" id="KW-0472">Membrane</keyword>
<keyword evidence="1" id="KW-1133">Transmembrane helix</keyword>
<evidence type="ECO:0000313" key="2">
    <source>
        <dbReference type="EMBL" id="SMD04187.1"/>
    </source>
</evidence>
<feature type="transmembrane region" description="Helical" evidence="1">
    <location>
        <begin position="48"/>
        <end position="69"/>
    </location>
</feature>
<accession>A0A1W2E3Y5</accession>
<reference evidence="2 3" key="1">
    <citation type="submission" date="2017-04" db="EMBL/GenBank/DDBJ databases">
        <authorList>
            <person name="Afonso C.L."/>
            <person name="Miller P.J."/>
            <person name="Scott M.A."/>
            <person name="Spackman E."/>
            <person name="Goraichik I."/>
            <person name="Dimitrov K.M."/>
            <person name="Suarez D.L."/>
            <person name="Swayne D.E."/>
        </authorList>
    </citation>
    <scope>NUCLEOTIDE SEQUENCE [LARGE SCALE GENOMIC DNA]</scope>
    <source>
        <strain evidence="2 3">CGMCC 1.10972</strain>
    </source>
</reference>
<dbReference type="RefSeq" id="WP_084411888.1">
    <property type="nucleotide sequence ID" value="NZ_FWXR01000020.1"/>
</dbReference>
<name>A0A1W2E3Y5_9HYPH</name>
<dbReference type="OrthoDB" id="7855510at2"/>
<organism evidence="2 3">
    <name type="scientific">Fulvimarina manganoxydans</name>
    <dbReference type="NCBI Taxonomy" id="937218"/>
    <lineage>
        <taxon>Bacteria</taxon>
        <taxon>Pseudomonadati</taxon>
        <taxon>Pseudomonadota</taxon>
        <taxon>Alphaproteobacteria</taxon>
        <taxon>Hyphomicrobiales</taxon>
        <taxon>Aurantimonadaceae</taxon>
        <taxon>Fulvimarina</taxon>
    </lineage>
</organism>
<dbReference type="Proteomes" id="UP000192656">
    <property type="component" value="Unassembled WGS sequence"/>
</dbReference>
<sequence>MISDLSFHGIAASWWPFAFILLAGWLPTDIWRYLGVLTSGQLDEHSPLAAISRTVATALVSAVIGQLVFYPTGAMADFSLPVRLGALGLGFVAYLTCGRRVLVGILTAEAILFAGTFFS</sequence>
<evidence type="ECO:0000313" key="3">
    <source>
        <dbReference type="Proteomes" id="UP000192656"/>
    </source>
</evidence>
<protein>
    <submittedName>
        <fullName evidence="2">Branched-chain amino acid transport protein (AzlD)</fullName>
    </submittedName>
</protein>
<gene>
    <name evidence="2" type="ORF">SAMN06297251_12078</name>
</gene>
<dbReference type="AlphaFoldDB" id="A0A1W2E3Y5"/>
<evidence type="ECO:0000256" key="1">
    <source>
        <dbReference type="SAM" id="Phobius"/>
    </source>
</evidence>
<proteinExistence type="predicted"/>
<dbReference type="EMBL" id="FWXR01000020">
    <property type="protein sequence ID" value="SMD04187.1"/>
    <property type="molecule type" value="Genomic_DNA"/>
</dbReference>
<feature type="transmembrane region" description="Helical" evidence="1">
    <location>
        <begin position="6"/>
        <end position="27"/>
    </location>
</feature>
<keyword evidence="1" id="KW-0812">Transmembrane</keyword>
<dbReference type="STRING" id="937218.SAMN06297251_12078"/>
<dbReference type="Pfam" id="PF05437">
    <property type="entry name" value="AzlD"/>
    <property type="match status" value="1"/>
</dbReference>